<comment type="catalytic activity">
    <reaction evidence="7 8">
        <text>hydrogencarbonate + H(+) = CO2 + H2O</text>
        <dbReference type="Rhea" id="RHEA:10748"/>
        <dbReference type="ChEBI" id="CHEBI:15377"/>
        <dbReference type="ChEBI" id="CHEBI:15378"/>
        <dbReference type="ChEBI" id="CHEBI:16526"/>
        <dbReference type="ChEBI" id="CHEBI:17544"/>
        <dbReference type="EC" id="4.2.1.1"/>
    </reaction>
</comment>
<keyword evidence="8" id="KW-0732">Signal</keyword>
<evidence type="ECO:0000256" key="1">
    <source>
        <dbReference type="ARBA" id="ARBA00002904"/>
    </source>
</evidence>
<protein>
    <recommendedName>
        <fullName evidence="3 8">Carbonic anhydrase</fullName>
        <ecNumber evidence="3 8">4.2.1.1</ecNumber>
    </recommendedName>
</protein>
<comment type="function">
    <text evidence="1 8">Reversible hydration of carbon dioxide.</text>
</comment>
<dbReference type="GO" id="GO:0004089">
    <property type="term" value="F:carbonate dehydratase activity"/>
    <property type="evidence" value="ECO:0007669"/>
    <property type="project" value="UniProtKB-UniRule"/>
</dbReference>
<dbReference type="InterPro" id="IPR018338">
    <property type="entry name" value="Carbonic_anhydrase_a-class_CS"/>
</dbReference>
<dbReference type="EC" id="4.2.1.1" evidence="3 8"/>
<dbReference type="PANTHER" id="PTHR18952">
    <property type="entry name" value="CARBONIC ANHYDRASE"/>
    <property type="match status" value="1"/>
</dbReference>
<evidence type="ECO:0000313" key="10">
    <source>
        <dbReference type="Proteomes" id="UP000675881"/>
    </source>
</evidence>
<dbReference type="GO" id="GO:0005886">
    <property type="term" value="C:plasma membrane"/>
    <property type="evidence" value="ECO:0007669"/>
    <property type="project" value="TreeGrafter"/>
</dbReference>
<dbReference type="OrthoDB" id="429145at2759"/>
<keyword evidence="10" id="KW-1185">Reference proteome</keyword>
<evidence type="ECO:0000256" key="2">
    <source>
        <dbReference type="ARBA" id="ARBA00010718"/>
    </source>
</evidence>
<evidence type="ECO:0000256" key="4">
    <source>
        <dbReference type="ARBA" id="ARBA00022723"/>
    </source>
</evidence>
<evidence type="ECO:0000256" key="6">
    <source>
        <dbReference type="ARBA" id="ARBA00023239"/>
    </source>
</evidence>
<dbReference type="Pfam" id="PF00194">
    <property type="entry name" value="Carb_anhydrase"/>
    <property type="match status" value="1"/>
</dbReference>
<evidence type="ECO:0000256" key="3">
    <source>
        <dbReference type="ARBA" id="ARBA00012925"/>
    </source>
</evidence>
<dbReference type="InterPro" id="IPR036398">
    <property type="entry name" value="CA_dom_sf"/>
</dbReference>
<dbReference type="EMBL" id="HG994587">
    <property type="protein sequence ID" value="CAF3017934.1"/>
    <property type="molecule type" value="Genomic_DNA"/>
</dbReference>
<comment type="cofactor">
    <cofactor evidence="8">
        <name>Zn(2+)</name>
        <dbReference type="ChEBI" id="CHEBI:29105"/>
    </cofactor>
</comment>
<keyword evidence="4 8" id="KW-0479">Metal-binding</keyword>
<dbReference type="PROSITE" id="PS51144">
    <property type="entry name" value="ALPHA_CA_2"/>
    <property type="match status" value="1"/>
</dbReference>
<dbReference type="PANTHER" id="PTHR18952:SF265">
    <property type="entry name" value="CARBONIC ANHYDRASE"/>
    <property type="match status" value="1"/>
</dbReference>
<organism evidence="9 10">
    <name type="scientific">Lepeophtheirus salmonis</name>
    <name type="common">Salmon louse</name>
    <name type="synonym">Caligus salmonis</name>
    <dbReference type="NCBI Taxonomy" id="72036"/>
    <lineage>
        <taxon>Eukaryota</taxon>
        <taxon>Metazoa</taxon>
        <taxon>Ecdysozoa</taxon>
        <taxon>Arthropoda</taxon>
        <taxon>Crustacea</taxon>
        <taxon>Multicrustacea</taxon>
        <taxon>Hexanauplia</taxon>
        <taxon>Copepoda</taxon>
        <taxon>Siphonostomatoida</taxon>
        <taxon>Caligidae</taxon>
        <taxon>Lepeophtheirus</taxon>
    </lineage>
</organism>
<dbReference type="CDD" id="cd00326">
    <property type="entry name" value="alpha_CA"/>
    <property type="match status" value="1"/>
</dbReference>
<dbReference type="Proteomes" id="UP000675881">
    <property type="component" value="Chromosome 8"/>
</dbReference>
<dbReference type="SUPFAM" id="SSF51069">
    <property type="entry name" value="Carbonic anhydrase"/>
    <property type="match status" value="1"/>
</dbReference>
<dbReference type="Gene3D" id="3.10.200.10">
    <property type="entry name" value="Alpha carbonic anhydrase"/>
    <property type="match status" value="1"/>
</dbReference>
<evidence type="ECO:0000256" key="7">
    <source>
        <dbReference type="ARBA" id="ARBA00048348"/>
    </source>
</evidence>
<dbReference type="SMART" id="SM01057">
    <property type="entry name" value="Carb_anhydrase"/>
    <property type="match status" value="1"/>
</dbReference>
<feature type="chain" id="PRO_5033204404" description="Carbonic anhydrase" evidence="8">
    <location>
        <begin position="21"/>
        <end position="323"/>
    </location>
</feature>
<gene>
    <name evidence="9" type="ORF">LSAA_13862</name>
</gene>
<evidence type="ECO:0000256" key="5">
    <source>
        <dbReference type="ARBA" id="ARBA00022833"/>
    </source>
</evidence>
<keyword evidence="5 8" id="KW-0862">Zinc</keyword>
<dbReference type="PROSITE" id="PS00162">
    <property type="entry name" value="ALPHA_CA_1"/>
    <property type="match status" value="1"/>
</dbReference>
<dbReference type="AlphaFoldDB" id="A0A7R8HD21"/>
<dbReference type="GO" id="GO:0008270">
    <property type="term" value="F:zinc ion binding"/>
    <property type="evidence" value="ECO:0007669"/>
    <property type="project" value="UniProtKB-UniRule"/>
</dbReference>
<comment type="similarity">
    <text evidence="2 8">Belongs to the alpha-carbonic anhydrase family.</text>
</comment>
<reference evidence="9" key="1">
    <citation type="submission" date="2021-02" db="EMBL/GenBank/DDBJ databases">
        <authorList>
            <person name="Bekaert M."/>
        </authorList>
    </citation>
    <scope>NUCLEOTIDE SEQUENCE</scope>
    <source>
        <strain evidence="9">IoA-00</strain>
    </source>
</reference>
<accession>A0A7R8HD21</accession>
<proteinExistence type="inferred from homology"/>
<sequence length="323" mass="37195">MRRAFSIILILHFQLWTVLSKTPNTKYWRSFQTEDGPSFERNCYGRRQQSPIDIPKNGIKTQYEDFEYHNYGETPSKYSIINNGHTVKLFQMKDSSFPPFIIGGGLHSIYKFAQLHFHWGNSSTFGSEHTIDEEAFPLELHMVHFNSKYGTNLEEAVQKGNGSFDTLAVLGILFEVQEEDNLAFDEIVKGLSRVKYPEKTTYVAGFPLINLLPQDKQSFYRYMGSLTTPLCDQIVVWTVYKETVGISERQLEQFRELRARQTKYPLVNTFRSVQSVNGRLVFEVSSSQKGSLSAMKNRIDFLKSYINGILSYIHGLSDLLNDS</sequence>
<keyword evidence="6 8" id="KW-0456">Lyase</keyword>
<dbReference type="InterPro" id="IPR001148">
    <property type="entry name" value="CA_dom"/>
</dbReference>
<feature type="signal peptide" evidence="8">
    <location>
        <begin position="1"/>
        <end position="20"/>
    </location>
</feature>
<evidence type="ECO:0000256" key="8">
    <source>
        <dbReference type="RuleBase" id="RU367011"/>
    </source>
</evidence>
<dbReference type="InterPro" id="IPR023561">
    <property type="entry name" value="Carbonic_anhydrase_a-class"/>
</dbReference>
<evidence type="ECO:0000313" key="9">
    <source>
        <dbReference type="EMBL" id="CAF3017934.1"/>
    </source>
</evidence>
<name>A0A7R8HD21_LEPSM</name>